<dbReference type="InterPro" id="IPR039289">
    <property type="entry name" value="CHCHD4"/>
</dbReference>
<evidence type="ECO:0000256" key="3">
    <source>
        <dbReference type="ARBA" id="ARBA00022927"/>
    </source>
</evidence>
<dbReference type="GO" id="GO:0015035">
    <property type="term" value="F:protein-disulfide reductase activity"/>
    <property type="evidence" value="ECO:0007669"/>
    <property type="project" value="InterPro"/>
</dbReference>
<keyword evidence="11" id="KW-1185">Reference proteome</keyword>
<keyword evidence="3" id="KW-0653">Protein transport</keyword>
<evidence type="ECO:0000256" key="9">
    <source>
        <dbReference type="SAM" id="MobiDB-lite"/>
    </source>
</evidence>
<proteinExistence type="predicted"/>
<evidence type="ECO:0000256" key="6">
    <source>
        <dbReference type="ARBA" id="ARBA00023128"/>
    </source>
</evidence>
<organism evidence="10 11">
    <name type="scientific">Caerostris darwini</name>
    <dbReference type="NCBI Taxonomy" id="1538125"/>
    <lineage>
        <taxon>Eukaryota</taxon>
        <taxon>Metazoa</taxon>
        <taxon>Ecdysozoa</taxon>
        <taxon>Arthropoda</taxon>
        <taxon>Chelicerata</taxon>
        <taxon>Arachnida</taxon>
        <taxon>Araneae</taxon>
        <taxon>Araneomorphae</taxon>
        <taxon>Entelegynae</taxon>
        <taxon>Araneoidea</taxon>
        <taxon>Araneidae</taxon>
        <taxon>Caerostris</taxon>
    </lineage>
</organism>
<dbReference type="PANTHER" id="PTHR21622:SF0">
    <property type="entry name" value="COILED-COIL-HELIX-COILED-COIL-HELIX DOMAIN CONTAINING 4"/>
    <property type="match status" value="1"/>
</dbReference>
<evidence type="ECO:0000313" key="11">
    <source>
        <dbReference type="Proteomes" id="UP001054837"/>
    </source>
</evidence>
<evidence type="ECO:0000256" key="8">
    <source>
        <dbReference type="ARBA" id="ARBA00023284"/>
    </source>
</evidence>
<keyword evidence="2" id="KW-0813">Transport</keyword>
<evidence type="ECO:0000256" key="4">
    <source>
        <dbReference type="ARBA" id="ARBA00023002"/>
    </source>
</evidence>
<evidence type="ECO:0000256" key="7">
    <source>
        <dbReference type="ARBA" id="ARBA00023157"/>
    </source>
</evidence>
<dbReference type="Proteomes" id="UP001054837">
    <property type="component" value="Unassembled WGS sequence"/>
</dbReference>
<keyword evidence="8" id="KW-0676">Redox-active center</keyword>
<comment type="subcellular location">
    <subcellularLocation>
        <location evidence="1">Mitochondrion</location>
    </subcellularLocation>
</comment>
<keyword evidence="4" id="KW-0560">Oxidoreductase</keyword>
<gene>
    <name evidence="10" type="primary">chchd4</name>
    <name evidence="10" type="ORF">CDAR_403411</name>
</gene>
<evidence type="ECO:0000313" key="10">
    <source>
        <dbReference type="EMBL" id="GIY38801.1"/>
    </source>
</evidence>
<evidence type="ECO:0000256" key="2">
    <source>
        <dbReference type="ARBA" id="ARBA00022448"/>
    </source>
</evidence>
<reference evidence="10 11" key="1">
    <citation type="submission" date="2021-06" db="EMBL/GenBank/DDBJ databases">
        <title>Caerostris darwini draft genome.</title>
        <authorList>
            <person name="Kono N."/>
            <person name="Arakawa K."/>
        </authorList>
    </citation>
    <scope>NUCLEOTIDE SEQUENCE [LARGE SCALE GENOMIC DNA]</scope>
</reference>
<keyword evidence="5" id="KW-0811">Translocation</keyword>
<name>A0AAV4T0J4_9ARAC</name>
<protein>
    <submittedName>
        <fullName evidence="10">Mitochondrial intermembrane space import and assembly protein 40</fullName>
    </submittedName>
</protein>
<feature type="compositionally biased region" description="Polar residues" evidence="9">
    <location>
        <begin position="127"/>
        <end position="145"/>
    </location>
</feature>
<dbReference type="GO" id="GO:0005758">
    <property type="term" value="C:mitochondrial intermembrane space"/>
    <property type="evidence" value="ECO:0007669"/>
    <property type="project" value="TreeGrafter"/>
</dbReference>
<accession>A0AAV4T0J4</accession>
<evidence type="ECO:0000256" key="1">
    <source>
        <dbReference type="ARBA" id="ARBA00004173"/>
    </source>
</evidence>
<sequence>MSYCVSYGKDKVMFLTKEDLKGPSSIDLPKSEEPSGFLLPNGEINWGCPCLGSAAIGPCSVEFRESVSCFHKSEADPKGSDCLQEFRDMNDCMDRYPELFERKEKSDKAALQSLDEEEEKEVVDSIKGQQASNSATVSESVPPTK</sequence>
<keyword evidence="7" id="KW-1015">Disulfide bond</keyword>
<dbReference type="Gene3D" id="1.10.287.2900">
    <property type="match status" value="1"/>
</dbReference>
<dbReference type="PROSITE" id="PS51808">
    <property type="entry name" value="CHCH"/>
    <property type="match status" value="1"/>
</dbReference>
<comment type="caution">
    <text evidence="10">The sequence shown here is derived from an EMBL/GenBank/DDBJ whole genome shotgun (WGS) entry which is preliminary data.</text>
</comment>
<feature type="region of interest" description="Disordered" evidence="9">
    <location>
        <begin position="107"/>
        <end position="145"/>
    </location>
</feature>
<dbReference type="AlphaFoldDB" id="A0AAV4T0J4"/>
<keyword evidence="6" id="KW-0496">Mitochondrion</keyword>
<evidence type="ECO:0000256" key="5">
    <source>
        <dbReference type="ARBA" id="ARBA00023010"/>
    </source>
</evidence>
<dbReference type="EMBL" id="BPLQ01008672">
    <property type="protein sequence ID" value="GIY38801.1"/>
    <property type="molecule type" value="Genomic_DNA"/>
</dbReference>
<dbReference type="GO" id="GO:0045041">
    <property type="term" value="P:protein import into mitochondrial intermembrane space"/>
    <property type="evidence" value="ECO:0007669"/>
    <property type="project" value="InterPro"/>
</dbReference>
<dbReference type="PANTHER" id="PTHR21622">
    <property type="entry name" value="COILED-COIL-HELIX-COILED-COIL-HELIX DOMAIN CONTAINING 4"/>
    <property type="match status" value="1"/>
</dbReference>